<dbReference type="Gene3D" id="3.40.50.720">
    <property type="entry name" value="NAD(P)-binding Rossmann-like Domain"/>
    <property type="match status" value="1"/>
</dbReference>
<sequence>MSRSNNAGKFADRFALSDDGVEMTFATNYLDTVFFLASKLLKTIPQAAATTCYVAVHPAVAGVSGKYFADCNEASPSRLGSSGEEAAKLWRFSEEIAAEEKEESVHVGSFRLQVQSSNADRGLAFA</sequence>
<evidence type="ECO:0000313" key="4">
    <source>
        <dbReference type="Proteomes" id="UP000006038"/>
    </source>
</evidence>
<reference evidence="3" key="2">
    <citation type="submission" date="2013-04" db="UniProtKB">
        <authorList>
            <consortium name="EnsemblPlants"/>
        </authorList>
    </citation>
    <scope>IDENTIFICATION</scope>
</reference>
<name>J3MAX9_ORYBR</name>
<dbReference type="EnsemblPlants" id="OB06G11730.1">
    <property type="protein sequence ID" value="OB06G11730.1"/>
    <property type="gene ID" value="OB06G11730"/>
</dbReference>
<evidence type="ECO:0000256" key="1">
    <source>
        <dbReference type="ARBA" id="ARBA00006484"/>
    </source>
</evidence>
<dbReference type="Gramene" id="OB06G11730.1">
    <property type="protein sequence ID" value="OB06G11730.1"/>
    <property type="gene ID" value="OB06G11730"/>
</dbReference>
<comment type="similarity">
    <text evidence="1">Belongs to the short-chain dehydrogenases/reductases (SDR) family.</text>
</comment>
<accession>J3MAX9</accession>
<evidence type="ECO:0000256" key="2">
    <source>
        <dbReference type="ARBA" id="ARBA00023002"/>
    </source>
</evidence>
<dbReference type="PANTHER" id="PTHR24320">
    <property type="entry name" value="RETINOL DEHYDROGENASE"/>
    <property type="match status" value="1"/>
</dbReference>
<dbReference type="HOGENOM" id="CLU_1985022_0_0_1"/>
<dbReference type="PANTHER" id="PTHR24320:SF270">
    <property type="entry name" value="OS06G0129100 PROTEIN"/>
    <property type="match status" value="1"/>
</dbReference>
<reference evidence="3" key="1">
    <citation type="journal article" date="2013" name="Nat. Commun.">
        <title>Whole-genome sequencing of Oryza brachyantha reveals mechanisms underlying Oryza genome evolution.</title>
        <authorList>
            <person name="Chen J."/>
            <person name="Huang Q."/>
            <person name="Gao D."/>
            <person name="Wang J."/>
            <person name="Lang Y."/>
            <person name="Liu T."/>
            <person name="Li B."/>
            <person name="Bai Z."/>
            <person name="Luis Goicoechea J."/>
            <person name="Liang C."/>
            <person name="Chen C."/>
            <person name="Zhang W."/>
            <person name="Sun S."/>
            <person name="Liao Y."/>
            <person name="Zhang X."/>
            <person name="Yang L."/>
            <person name="Song C."/>
            <person name="Wang M."/>
            <person name="Shi J."/>
            <person name="Liu G."/>
            <person name="Liu J."/>
            <person name="Zhou H."/>
            <person name="Zhou W."/>
            <person name="Yu Q."/>
            <person name="An N."/>
            <person name="Chen Y."/>
            <person name="Cai Q."/>
            <person name="Wang B."/>
            <person name="Liu B."/>
            <person name="Min J."/>
            <person name="Huang Y."/>
            <person name="Wu H."/>
            <person name="Li Z."/>
            <person name="Zhang Y."/>
            <person name="Yin Y."/>
            <person name="Song W."/>
            <person name="Jiang J."/>
            <person name="Jackson S.A."/>
            <person name="Wing R.A."/>
            <person name="Wang J."/>
            <person name="Chen M."/>
        </authorList>
    </citation>
    <scope>NUCLEOTIDE SEQUENCE [LARGE SCALE GENOMIC DNA]</scope>
    <source>
        <strain evidence="3">cv. IRGC 101232</strain>
    </source>
</reference>
<dbReference type="Proteomes" id="UP000006038">
    <property type="component" value="Chromosome 6"/>
</dbReference>
<dbReference type="AlphaFoldDB" id="J3MAX9"/>
<keyword evidence="2" id="KW-0560">Oxidoreductase</keyword>
<keyword evidence="4" id="KW-1185">Reference proteome</keyword>
<dbReference type="GO" id="GO:0016491">
    <property type="term" value="F:oxidoreductase activity"/>
    <property type="evidence" value="ECO:0007669"/>
    <property type="project" value="UniProtKB-KW"/>
</dbReference>
<evidence type="ECO:0000313" key="3">
    <source>
        <dbReference type="EnsemblPlants" id="OB06G11730.1"/>
    </source>
</evidence>
<dbReference type="STRING" id="4533.J3MAX9"/>
<organism evidence="3">
    <name type="scientific">Oryza brachyantha</name>
    <name type="common">malo sina</name>
    <dbReference type="NCBI Taxonomy" id="4533"/>
    <lineage>
        <taxon>Eukaryota</taxon>
        <taxon>Viridiplantae</taxon>
        <taxon>Streptophyta</taxon>
        <taxon>Embryophyta</taxon>
        <taxon>Tracheophyta</taxon>
        <taxon>Spermatophyta</taxon>
        <taxon>Magnoliopsida</taxon>
        <taxon>Liliopsida</taxon>
        <taxon>Poales</taxon>
        <taxon>Poaceae</taxon>
        <taxon>BOP clade</taxon>
        <taxon>Oryzoideae</taxon>
        <taxon>Oryzeae</taxon>
        <taxon>Oryzinae</taxon>
        <taxon>Oryza</taxon>
    </lineage>
</organism>
<proteinExistence type="inferred from homology"/>
<dbReference type="eggNOG" id="KOG1208">
    <property type="taxonomic scope" value="Eukaryota"/>
</dbReference>
<protein>
    <submittedName>
        <fullName evidence="3">Uncharacterized protein</fullName>
    </submittedName>
</protein>